<feature type="region of interest" description="Disordered" evidence="6">
    <location>
        <begin position="360"/>
        <end position="379"/>
    </location>
</feature>
<protein>
    <recommendedName>
        <fullName evidence="7">Carbohydrate kinase PfkB domain-containing protein</fullName>
    </recommendedName>
</protein>
<evidence type="ECO:0000313" key="9">
    <source>
        <dbReference type="Proteomes" id="UP000016930"/>
    </source>
</evidence>
<evidence type="ECO:0000313" key="8">
    <source>
        <dbReference type="EMBL" id="EMD42115.1"/>
    </source>
</evidence>
<name>M2RCD6_CERS8</name>
<dbReference type="HAMAP" id="MF_01876">
    <property type="entry name" value="PsiMP_glycosidase"/>
    <property type="match status" value="1"/>
</dbReference>
<accession>M2RCD6</accession>
<dbReference type="Pfam" id="PF04227">
    <property type="entry name" value="Indigoidine_A"/>
    <property type="match status" value="1"/>
</dbReference>
<dbReference type="InterPro" id="IPR022830">
    <property type="entry name" value="Indigdn_synthA-like"/>
</dbReference>
<keyword evidence="1" id="KW-0479">Metal-binding</keyword>
<gene>
    <name evidence="8" type="ORF">CERSUDRAFT_147657</name>
</gene>
<dbReference type="PANTHER" id="PTHR42909:SF1">
    <property type="entry name" value="CARBOHYDRATE KINASE PFKB DOMAIN-CONTAINING PROTEIN"/>
    <property type="match status" value="1"/>
</dbReference>
<dbReference type="OrthoDB" id="198885at2759"/>
<dbReference type="Gene3D" id="3.40.1790.10">
    <property type="entry name" value="Indigoidine synthase domain"/>
    <property type="match status" value="1"/>
</dbReference>
<dbReference type="InterPro" id="IPR007342">
    <property type="entry name" value="PsuG"/>
</dbReference>
<evidence type="ECO:0000256" key="5">
    <source>
        <dbReference type="ARBA" id="ARBA00023295"/>
    </source>
</evidence>
<evidence type="ECO:0000256" key="2">
    <source>
        <dbReference type="ARBA" id="ARBA00022801"/>
    </source>
</evidence>
<dbReference type="GO" id="GO:0046872">
    <property type="term" value="F:metal ion binding"/>
    <property type="evidence" value="ECO:0007669"/>
    <property type="project" value="UniProtKB-KW"/>
</dbReference>
<dbReference type="SUPFAM" id="SSF110581">
    <property type="entry name" value="Indigoidine synthase A-like"/>
    <property type="match status" value="1"/>
</dbReference>
<keyword evidence="2" id="KW-0378">Hydrolase</keyword>
<keyword evidence="4" id="KW-0456">Lyase</keyword>
<dbReference type="HOGENOM" id="CLU_012201_3_2_1"/>
<organism evidence="8 9">
    <name type="scientific">Ceriporiopsis subvermispora (strain B)</name>
    <name type="common">White-rot fungus</name>
    <name type="synonym">Gelatoporia subvermispora</name>
    <dbReference type="NCBI Taxonomy" id="914234"/>
    <lineage>
        <taxon>Eukaryota</taxon>
        <taxon>Fungi</taxon>
        <taxon>Dikarya</taxon>
        <taxon>Basidiomycota</taxon>
        <taxon>Agaricomycotina</taxon>
        <taxon>Agaricomycetes</taxon>
        <taxon>Polyporales</taxon>
        <taxon>Gelatoporiaceae</taxon>
        <taxon>Gelatoporia</taxon>
    </lineage>
</organism>
<proteinExistence type="inferred from homology"/>
<dbReference type="InterPro" id="IPR029056">
    <property type="entry name" value="Ribokinase-like"/>
</dbReference>
<dbReference type="InterPro" id="IPR011611">
    <property type="entry name" value="PfkB_dom"/>
</dbReference>
<keyword evidence="5" id="KW-0326">Glycosidase</keyword>
<dbReference type="EMBL" id="KB445791">
    <property type="protein sequence ID" value="EMD42115.1"/>
    <property type="molecule type" value="Genomic_DNA"/>
</dbReference>
<dbReference type="GO" id="GO:0004730">
    <property type="term" value="F:pseudouridylate synthase activity"/>
    <property type="evidence" value="ECO:0007669"/>
    <property type="project" value="InterPro"/>
</dbReference>
<dbReference type="Gene3D" id="3.40.1190.20">
    <property type="match status" value="1"/>
</dbReference>
<dbReference type="SUPFAM" id="SSF53613">
    <property type="entry name" value="Ribokinase-like"/>
    <property type="match status" value="1"/>
</dbReference>
<reference evidence="8 9" key="1">
    <citation type="journal article" date="2012" name="Proc. Natl. Acad. Sci. U.S.A.">
        <title>Comparative genomics of Ceriporiopsis subvermispora and Phanerochaete chrysosporium provide insight into selective ligninolysis.</title>
        <authorList>
            <person name="Fernandez-Fueyo E."/>
            <person name="Ruiz-Duenas F.J."/>
            <person name="Ferreira P."/>
            <person name="Floudas D."/>
            <person name="Hibbett D.S."/>
            <person name="Canessa P."/>
            <person name="Larrondo L.F."/>
            <person name="James T.Y."/>
            <person name="Seelenfreund D."/>
            <person name="Lobos S."/>
            <person name="Polanco R."/>
            <person name="Tello M."/>
            <person name="Honda Y."/>
            <person name="Watanabe T."/>
            <person name="Watanabe T."/>
            <person name="Ryu J.S."/>
            <person name="Kubicek C.P."/>
            <person name="Schmoll M."/>
            <person name="Gaskell J."/>
            <person name="Hammel K.E."/>
            <person name="St John F.J."/>
            <person name="Vanden Wymelenberg A."/>
            <person name="Sabat G."/>
            <person name="Splinter BonDurant S."/>
            <person name="Syed K."/>
            <person name="Yadav J.S."/>
            <person name="Doddapaneni H."/>
            <person name="Subramanian V."/>
            <person name="Lavin J.L."/>
            <person name="Oguiza J.A."/>
            <person name="Perez G."/>
            <person name="Pisabarro A.G."/>
            <person name="Ramirez L."/>
            <person name="Santoyo F."/>
            <person name="Master E."/>
            <person name="Coutinho P.M."/>
            <person name="Henrissat B."/>
            <person name="Lombard V."/>
            <person name="Magnuson J.K."/>
            <person name="Kuees U."/>
            <person name="Hori C."/>
            <person name="Igarashi K."/>
            <person name="Samejima M."/>
            <person name="Held B.W."/>
            <person name="Barry K.W."/>
            <person name="LaButti K.M."/>
            <person name="Lapidus A."/>
            <person name="Lindquist E.A."/>
            <person name="Lucas S.M."/>
            <person name="Riley R."/>
            <person name="Salamov A.A."/>
            <person name="Hoffmeister D."/>
            <person name="Schwenk D."/>
            <person name="Hadar Y."/>
            <person name="Yarden O."/>
            <person name="de Vries R.P."/>
            <person name="Wiebenga A."/>
            <person name="Stenlid J."/>
            <person name="Eastwood D."/>
            <person name="Grigoriev I.V."/>
            <person name="Berka R.M."/>
            <person name="Blanchette R.A."/>
            <person name="Kersten P."/>
            <person name="Martinez A.T."/>
            <person name="Vicuna R."/>
            <person name="Cullen D."/>
        </authorList>
    </citation>
    <scope>NUCLEOTIDE SEQUENCE [LARGE SCALE GENOMIC DNA]</scope>
    <source>
        <strain evidence="8 9">B</strain>
    </source>
</reference>
<dbReference type="Proteomes" id="UP000016930">
    <property type="component" value="Unassembled WGS sequence"/>
</dbReference>
<dbReference type="STRING" id="914234.M2RCD6"/>
<feature type="domain" description="Carbohydrate kinase PfkB" evidence="7">
    <location>
        <begin position="692"/>
        <end position="788"/>
    </location>
</feature>
<dbReference type="AlphaFoldDB" id="M2RCD6"/>
<evidence type="ECO:0000256" key="3">
    <source>
        <dbReference type="ARBA" id="ARBA00023211"/>
    </source>
</evidence>
<dbReference type="PANTHER" id="PTHR42909">
    <property type="entry name" value="ZGC:136858"/>
    <property type="match status" value="1"/>
</dbReference>
<dbReference type="Pfam" id="PF00294">
    <property type="entry name" value="PfkB"/>
    <property type="match status" value="2"/>
</dbReference>
<dbReference type="GO" id="GO:0005737">
    <property type="term" value="C:cytoplasm"/>
    <property type="evidence" value="ECO:0007669"/>
    <property type="project" value="TreeGrafter"/>
</dbReference>
<sequence length="801" mass="84644">MLKYATSSPSLCLARHSRRHASSLVESLRKGAPIDVHPEVQDALASRKAVVALETTIVTHGMPQPVNLETAQSVESIVRRTGAIPATIGVIGGRVKIGLHPHELEYLADVKNNPGVVKLSRRDIGPALALSRDGGTTCSATLIFAALAGIRVFATGGLGGVHRGGEHSMDVSADLQELTKCPVGLVSAGVKSILDIGRTLEYLETLGVPVLSYADTDDFPAFYSRRSGFKSPWRINDPVSAARILHSQWQLGMSNGALFGVPIPEKYEAVGEELQQSVEQALREADDNGMSKRGKEATPWLLKRVGELTAGRSLASNIALIENTAHVGGQIAIAYSELEKGSSESNSRTNYFVPTTVASSEPASIPRKPETFPSPTPSTTPAKLVVVGSAAVDVTAQANPNPGADLSLGSQSTVPGAVSLSLGGVARNVAEAAHRILTAHSQGQSGDTLLISPLGNDSFGNLLVSETERIGMRTDGFVRTEGGRSAVCNMVLDTQGSLIGGVADMDIIHSLEVQTVLASLQSNAPKLVALDANLTPKTLSSLLGHCIQHNIDVLFEPTSVVKSTVVLPAIAAAMNSMTLTRTPVTYATPNLLELARIYQEAHAGPLELTSHANWWKVIDSMSLGTQYRTDLELLARRDACDDDSTKGTLSFLVEKGIAQMAVHLLPFFQHLIIKCGDRGIIAAFRIPGTRASSSAWSQERSNIHARCVVAHGKPGTGVLVLKHVPAFRLSDQDIVNVTGAGDSLVGSILATLVRQPAAFEDPEALEDMVARAQKAALLTLQSQHAVSPLLSTANASGLDKS</sequence>
<feature type="domain" description="Carbohydrate kinase PfkB" evidence="7">
    <location>
        <begin position="383"/>
        <end position="605"/>
    </location>
</feature>
<keyword evidence="3" id="KW-0464">Manganese</keyword>
<dbReference type="GO" id="GO:0016798">
    <property type="term" value="F:hydrolase activity, acting on glycosyl bonds"/>
    <property type="evidence" value="ECO:0007669"/>
    <property type="project" value="UniProtKB-KW"/>
</dbReference>
<evidence type="ECO:0000256" key="4">
    <source>
        <dbReference type="ARBA" id="ARBA00023239"/>
    </source>
</evidence>
<evidence type="ECO:0000259" key="7">
    <source>
        <dbReference type="Pfam" id="PF00294"/>
    </source>
</evidence>
<keyword evidence="9" id="KW-1185">Reference proteome</keyword>
<evidence type="ECO:0000256" key="1">
    <source>
        <dbReference type="ARBA" id="ARBA00022723"/>
    </source>
</evidence>
<evidence type="ECO:0000256" key="6">
    <source>
        <dbReference type="SAM" id="MobiDB-lite"/>
    </source>
</evidence>